<evidence type="ECO:0000313" key="5">
    <source>
        <dbReference type="Proteomes" id="UP000230066"/>
    </source>
</evidence>
<feature type="domain" description="Major vault protein repeat" evidence="3">
    <location>
        <begin position="54"/>
        <end position="111"/>
    </location>
</feature>
<dbReference type="FunFam" id="2.30.30.560:FF:000002">
    <property type="entry name" value="Major vault protein-alpha"/>
    <property type="match status" value="1"/>
</dbReference>
<comment type="caution">
    <text evidence="4">The sequence shown here is derived from an EMBL/GenBank/DDBJ whole genome shotgun (WGS) entry which is preliminary data.</text>
</comment>
<accession>A0A4E0RVF9</accession>
<organism evidence="4 5">
    <name type="scientific">Fasciola hepatica</name>
    <name type="common">Liver fluke</name>
    <dbReference type="NCBI Taxonomy" id="6192"/>
    <lineage>
        <taxon>Eukaryota</taxon>
        <taxon>Metazoa</taxon>
        <taxon>Spiralia</taxon>
        <taxon>Lophotrochozoa</taxon>
        <taxon>Platyhelminthes</taxon>
        <taxon>Trematoda</taxon>
        <taxon>Digenea</taxon>
        <taxon>Plagiorchiida</taxon>
        <taxon>Echinostomata</taxon>
        <taxon>Echinostomatoidea</taxon>
        <taxon>Fasciolidae</taxon>
        <taxon>Fasciola</taxon>
    </lineage>
</organism>
<name>A0A4E0RVF9_FASHE</name>
<evidence type="ECO:0000259" key="2">
    <source>
        <dbReference type="Pfam" id="PF01505"/>
    </source>
</evidence>
<dbReference type="AlphaFoldDB" id="A0A4E0RVF9"/>
<sequence length="161" mass="18105">MEGHRKERCAVIRIAQYQYVHVFNENTNVTRLVLGPRTYVCLKDEKISVSPTNMISVPPMHCCLVKNPILKSPSGDPVFDANGQVKLRLGCTEYRFHQDPFPLYPGEKLKSPVKKLPVVNTNQALCLRALVNFVDGDGLQRIAGQRWLFEGPGESHIMSVS</sequence>
<dbReference type="InterPro" id="IPR002499">
    <property type="entry name" value="Vault_N"/>
</dbReference>
<dbReference type="PANTHER" id="PTHR14165">
    <property type="entry name" value="MAJOR VAULT PROTEIN"/>
    <property type="match status" value="1"/>
</dbReference>
<dbReference type="InterPro" id="IPR039059">
    <property type="entry name" value="MVP"/>
</dbReference>
<dbReference type="GO" id="GO:1990904">
    <property type="term" value="C:ribonucleoprotein complex"/>
    <property type="evidence" value="ECO:0007669"/>
    <property type="project" value="UniProtKB-UniRule"/>
</dbReference>
<dbReference type="PROSITE" id="PS51224">
    <property type="entry name" value="MVP"/>
    <property type="match status" value="2"/>
</dbReference>
<keyword evidence="1" id="KW-0687">Ribonucleoprotein</keyword>
<dbReference type="FunFam" id="2.30.30.570:FF:000002">
    <property type="entry name" value="Major vault protein-alpha"/>
    <property type="match status" value="1"/>
</dbReference>
<reference evidence="4" key="1">
    <citation type="submission" date="2019-03" db="EMBL/GenBank/DDBJ databases">
        <title>Improved annotation for the trematode Fasciola hepatica.</title>
        <authorList>
            <person name="Choi Y.-J."/>
            <person name="Martin J."/>
            <person name="Mitreva M."/>
        </authorList>
    </citation>
    <scope>NUCLEOTIDE SEQUENCE [LARGE SCALE GENOMIC DNA]</scope>
</reference>
<dbReference type="Gene3D" id="2.30.30.550">
    <property type="entry name" value="Major Vault Protein repeat"/>
    <property type="match status" value="1"/>
</dbReference>
<gene>
    <name evidence="4" type="ORF">D915_010847</name>
</gene>
<comment type="subcellular location">
    <subcellularLocation>
        <location evidence="1">Cytoplasm</location>
    </subcellularLocation>
</comment>
<dbReference type="Pfam" id="PF01505">
    <property type="entry name" value="Vault"/>
    <property type="match status" value="1"/>
</dbReference>
<proteinExistence type="predicted"/>
<keyword evidence="1" id="KW-0963">Cytoplasm</keyword>
<feature type="repeat" description="MVP" evidence="1">
    <location>
        <begin position="121"/>
        <end position="161"/>
    </location>
</feature>
<protein>
    <submittedName>
        <fullName evidence="4">Major vault protein</fullName>
    </submittedName>
</protein>
<evidence type="ECO:0000256" key="1">
    <source>
        <dbReference type="PROSITE-ProRule" id="PRU00571"/>
    </source>
</evidence>
<dbReference type="InterPro" id="IPR043023">
    <property type="entry name" value="MVP_rep_sf"/>
</dbReference>
<dbReference type="Pfam" id="PF17794">
    <property type="entry name" value="Vault_2"/>
    <property type="match status" value="1"/>
</dbReference>
<feature type="repeat" description="MVP" evidence="1">
    <location>
        <begin position="60"/>
        <end position="119"/>
    </location>
</feature>
<evidence type="ECO:0000259" key="3">
    <source>
        <dbReference type="Pfam" id="PF17794"/>
    </source>
</evidence>
<dbReference type="Gene3D" id="2.30.30.570">
    <property type="match status" value="1"/>
</dbReference>
<dbReference type="GO" id="GO:0005634">
    <property type="term" value="C:nucleus"/>
    <property type="evidence" value="ECO:0007669"/>
    <property type="project" value="TreeGrafter"/>
</dbReference>
<dbReference type="InterPro" id="IPR043179">
    <property type="entry name" value="Vault_2_sf"/>
</dbReference>
<evidence type="ECO:0000313" key="4">
    <source>
        <dbReference type="EMBL" id="THD18590.1"/>
    </source>
</evidence>
<dbReference type="InterPro" id="IPR041134">
    <property type="entry name" value="Vault_2"/>
</dbReference>
<dbReference type="Proteomes" id="UP000230066">
    <property type="component" value="Unassembled WGS sequence"/>
</dbReference>
<dbReference type="InterPro" id="IPR041139">
    <property type="entry name" value="MVP_rep_dom"/>
</dbReference>
<keyword evidence="5" id="KW-1185">Reference proteome</keyword>
<dbReference type="GO" id="GO:0005737">
    <property type="term" value="C:cytoplasm"/>
    <property type="evidence" value="ECO:0007669"/>
    <property type="project" value="UniProtKB-SubCell"/>
</dbReference>
<dbReference type="PANTHER" id="PTHR14165:SF3">
    <property type="entry name" value="MAJOR VAULT PROTEIN"/>
    <property type="match status" value="1"/>
</dbReference>
<dbReference type="Gene3D" id="2.30.30.560">
    <property type="match status" value="1"/>
</dbReference>
<dbReference type="EMBL" id="JXXN02009840">
    <property type="protein sequence ID" value="THD18590.1"/>
    <property type="molecule type" value="Genomic_DNA"/>
</dbReference>
<feature type="domain" description="Major vault protein repeat" evidence="2">
    <location>
        <begin position="118"/>
        <end position="154"/>
    </location>
</feature>